<dbReference type="AlphaFoldDB" id="A0AA37IIU1"/>
<gene>
    <name evidence="2" type="ORF">CBA19CS42_36070</name>
</gene>
<feature type="region of interest" description="Disordered" evidence="1">
    <location>
        <begin position="1"/>
        <end position="20"/>
    </location>
</feature>
<protein>
    <submittedName>
        <fullName evidence="2">Uncharacterized protein</fullName>
    </submittedName>
</protein>
<comment type="caution">
    <text evidence="2">The sequence shown here is derived from an EMBL/GenBank/DDBJ whole genome shotgun (WGS) entry which is preliminary data.</text>
</comment>
<dbReference type="EMBL" id="BPUS01000030">
    <property type="protein sequence ID" value="GJH30052.1"/>
    <property type="molecule type" value="Genomic_DNA"/>
</dbReference>
<evidence type="ECO:0000313" key="3">
    <source>
        <dbReference type="Proteomes" id="UP001055111"/>
    </source>
</evidence>
<sequence length="157" mass="15949">MGLTGSNMAHRLHGKKRMDDAEAVRFTEQLGSPEGWLDTPRSETDIPESVALLLAPASFARAPGHALSASAAAPNDDTLGASLRRNSTVPFGCCRQNAGNAGARMFTPTGNGAITLSVPAGSARAAATPCRYLPPDAITAACAPEYSAPPASASASA</sequence>
<dbReference type="RefSeq" id="WP_309297550.1">
    <property type="nucleotide sequence ID" value="NZ_BPUS01000030.1"/>
</dbReference>
<reference evidence="2" key="1">
    <citation type="submission" date="2022-09" db="EMBL/GenBank/DDBJ databases">
        <title>Isolation and characterization of 3-chlorobenzoate degrading bacteria from soils in Shizuoka.</title>
        <authorList>
            <person name="Ifat A."/>
            <person name="Ogawa N."/>
            <person name="Kimbara K."/>
            <person name="Moriuchi R."/>
            <person name="Dohra H."/>
            <person name="Shintani M."/>
        </authorList>
    </citation>
    <scope>NUCLEOTIDE SEQUENCE</scope>
    <source>
        <strain evidence="2">19CS4-2</strain>
    </source>
</reference>
<organism evidence="2 3">
    <name type="scientific">Caballeronia novacaledonica</name>
    <dbReference type="NCBI Taxonomy" id="1544861"/>
    <lineage>
        <taxon>Bacteria</taxon>
        <taxon>Pseudomonadati</taxon>
        <taxon>Pseudomonadota</taxon>
        <taxon>Betaproteobacteria</taxon>
        <taxon>Burkholderiales</taxon>
        <taxon>Burkholderiaceae</taxon>
        <taxon>Caballeronia</taxon>
    </lineage>
</organism>
<accession>A0AA37IIU1</accession>
<evidence type="ECO:0000313" key="2">
    <source>
        <dbReference type="EMBL" id="GJH30052.1"/>
    </source>
</evidence>
<name>A0AA37IIU1_9BURK</name>
<proteinExistence type="predicted"/>
<evidence type="ECO:0000256" key="1">
    <source>
        <dbReference type="SAM" id="MobiDB-lite"/>
    </source>
</evidence>
<dbReference type="Proteomes" id="UP001055111">
    <property type="component" value="Unassembled WGS sequence"/>
</dbReference>